<gene>
    <name evidence="4" type="ORF">C7B77_05460</name>
</gene>
<keyword evidence="2" id="KW-0378">Hydrolase</keyword>
<dbReference type="SUPFAM" id="SSF56300">
    <property type="entry name" value="Metallo-dependent phosphatases"/>
    <property type="match status" value="1"/>
</dbReference>
<comment type="caution">
    <text evidence="4">The sequence shown here is derived from an EMBL/GenBank/DDBJ whole genome shotgun (WGS) entry which is preliminary data.</text>
</comment>
<dbReference type="InterPro" id="IPR051158">
    <property type="entry name" value="Metallophosphoesterase_sf"/>
</dbReference>
<dbReference type="PANTHER" id="PTHR31302:SF31">
    <property type="entry name" value="PHOSPHODIESTERASE YAEI"/>
    <property type="match status" value="1"/>
</dbReference>
<accession>A0A2T1GKJ6</accession>
<dbReference type="EMBL" id="PVWO01000042">
    <property type="protein sequence ID" value="PSB58253.1"/>
    <property type="molecule type" value="Genomic_DNA"/>
</dbReference>
<sequence length="287" mass="31749">MSNKIIRHWRKLILNSIKFLLVAIAILFATSVYAQGIEPRWFAIKQIDVKIAGLDPAFEGYKIVQLTDLHARSAVMDRNQLAKVARLANQQQPDAIVLTGDYITKNASKAEEMLANAFGILKAKDRVIATMGNHDRGENSTPIERALKAGNVKLLNNDVYSIERQGHLLNIAGVDDVWFKRADIAKTISKLPATGTNILLAHEPDFGDIAARTDRFDLQLSGHSHGGQIVLPFAPRVTPPWGKKYINGLYRIGEMQIYVSPGVGTTGPPKARFNCRPEISVIVLHQV</sequence>
<dbReference type="GO" id="GO:0009245">
    <property type="term" value="P:lipid A biosynthetic process"/>
    <property type="evidence" value="ECO:0007669"/>
    <property type="project" value="TreeGrafter"/>
</dbReference>
<feature type="domain" description="Calcineurin-like phosphoesterase" evidence="3">
    <location>
        <begin position="62"/>
        <end position="226"/>
    </location>
</feature>
<dbReference type="RefSeq" id="WP_106301151.1">
    <property type="nucleotide sequence ID" value="NZ_PVWO01000042.1"/>
</dbReference>
<evidence type="ECO:0000313" key="5">
    <source>
        <dbReference type="Proteomes" id="UP000238937"/>
    </source>
</evidence>
<proteinExistence type="predicted"/>
<evidence type="ECO:0000256" key="2">
    <source>
        <dbReference type="ARBA" id="ARBA00022801"/>
    </source>
</evidence>
<dbReference type="GO" id="GO:0016020">
    <property type="term" value="C:membrane"/>
    <property type="evidence" value="ECO:0007669"/>
    <property type="project" value="GOC"/>
</dbReference>
<dbReference type="InterPro" id="IPR004843">
    <property type="entry name" value="Calcineurin-like_PHP"/>
</dbReference>
<evidence type="ECO:0000256" key="1">
    <source>
        <dbReference type="ARBA" id="ARBA00022723"/>
    </source>
</evidence>
<reference evidence="4 5" key="1">
    <citation type="submission" date="2018-03" db="EMBL/GenBank/DDBJ databases">
        <title>The ancient ancestry and fast evolution of plastids.</title>
        <authorList>
            <person name="Moore K.R."/>
            <person name="Magnabosco C."/>
            <person name="Momper L."/>
            <person name="Gold D.A."/>
            <person name="Bosak T."/>
            <person name="Fournier G.P."/>
        </authorList>
    </citation>
    <scope>NUCLEOTIDE SEQUENCE [LARGE SCALE GENOMIC DNA]</scope>
    <source>
        <strain evidence="4 5">CCALA 037</strain>
    </source>
</reference>
<evidence type="ECO:0000313" key="4">
    <source>
        <dbReference type="EMBL" id="PSB58253.1"/>
    </source>
</evidence>
<dbReference type="CDD" id="cd07385">
    <property type="entry name" value="MPP_YkuE_C"/>
    <property type="match status" value="1"/>
</dbReference>
<dbReference type="AlphaFoldDB" id="A0A2T1GKJ6"/>
<protein>
    <submittedName>
        <fullName evidence="4">Serine/threonine protein phosphatase</fullName>
    </submittedName>
</protein>
<dbReference type="OrthoDB" id="9780884at2"/>
<name>A0A2T1GKJ6_9CYAN</name>
<dbReference type="Proteomes" id="UP000238937">
    <property type="component" value="Unassembled WGS sequence"/>
</dbReference>
<dbReference type="PANTHER" id="PTHR31302">
    <property type="entry name" value="TRANSMEMBRANE PROTEIN WITH METALLOPHOSPHOESTERASE DOMAIN-RELATED"/>
    <property type="match status" value="1"/>
</dbReference>
<dbReference type="GO" id="GO:0008758">
    <property type="term" value="F:UDP-2,3-diacylglucosamine hydrolase activity"/>
    <property type="evidence" value="ECO:0007669"/>
    <property type="project" value="TreeGrafter"/>
</dbReference>
<dbReference type="Pfam" id="PF00149">
    <property type="entry name" value="Metallophos"/>
    <property type="match status" value="1"/>
</dbReference>
<dbReference type="InterPro" id="IPR029052">
    <property type="entry name" value="Metallo-depent_PP-like"/>
</dbReference>
<keyword evidence="1" id="KW-0479">Metal-binding</keyword>
<organism evidence="4 5">
    <name type="scientific">Chamaesiphon polymorphus CCALA 037</name>
    <dbReference type="NCBI Taxonomy" id="2107692"/>
    <lineage>
        <taxon>Bacteria</taxon>
        <taxon>Bacillati</taxon>
        <taxon>Cyanobacteriota</taxon>
        <taxon>Cyanophyceae</taxon>
        <taxon>Gomontiellales</taxon>
        <taxon>Chamaesiphonaceae</taxon>
        <taxon>Chamaesiphon</taxon>
    </lineage>
</organism>
<dbReference type="Gene3D" id="3.60.21.10">
    <property type="match status" value="1"/>
</dbReference>
<dbReference type="GO" id="GO:0046872">
    <property type="term" value="F:metal ion binding"/>
    <property type="evidence" value="ECO:0007669"/>
    <property type="project" value="UniProtKB-KW"/>
</dbReference>
<keyword evidence="5" id="KW-1185">Reference proteome</keyword>
<evidence type="ECO:0000259" key="3">
    <source>
        <dbReference type="Pfam" id="PF00149"/>
    </source>
</evidence>